<sequence length="423" mass="46789">MSIFRSVLITLLFISSAMAATPDQVTYLPGWGPIKNNQYAGYFPVNPKAGLFYWFVESNNPSMDAPIVLWLNGGPGAASLYGFFMENGPYQVDKNGKLTARKDSWTKAANYLVIDQPAGVGYSYGSSKSYGSEGEAIDQLQGALQLIFKKHPELYGKPLFLAGESYAGKYLPQLAIRLLKDKNMNLKGLLLGDPWINPRLQQKANIDYAYYHGLIDNKARKRVRVLYENCVKEIDKQSPSTSKANKTCEQIQEFIKQESGGLNLANIATGVEPEDTNMVNYLNQKVVREALHIPVTVSEFKTFSTAAAKKLEIGEQDSVADLYPQLLAAGIRILIYNGLEDGKDSNFLSTELLLASLDWHGKNAFAKAPTCIWRTNNEVSGYAKGAVGLTQVKIRGAGHLAPIDQPARVFDLFKHFINDKPLC</sequence>
<evidence type="ECO:0000256" key="4">
    <source>
        <dbReference type="ARBA" id="ARBA00022801"/>
    </source>
</evidence>
<keyword evidence="5" id="KW-0325">Glycoprotein</keyword>
<evidence type="ECO:0000313" key="7">
    <source>
        <dbReference type="EMBL" id="HAU1879364.1"/>
    </source>
</evidence>
<keyword evidence="1" id="KW-0121">Carboxypeptidase</keyword>
<dbReference type="RefSeq" id="WP_010948596.1">
    <property type="nucleotide sequence ID" value="NZ_BBUG01000045.1"/>
</dbReference>
<dbReference type="InterPro" id="IPR001563">
    <property type="entry name" value="Peptidase_S10"/>
</dbReference>
<dbReference type="PANTHER" id="PTHR11802">
    <property type="entry name" value="SERINE PROTEASE FAMILY S10 SERINE CARBOXYPEPTIDASE"/>
    <property type="match status" value="1"/>
</dbReference>
<dbReference type="Proteomes" id="UP000866496">
    <property type="component" value="Unassembled WGS sequence"/>
</dbReference>
<evidence type="ECO:0000256" key="6">
    <source>
        <dbReference type="SAM" id="SignalP"/>
    </source>
</evidence>
<dbReference type="PRINTS" id="PR00724">
    <property type="entry name" value="CRBOXYPTASEC"/>
</dbReference>
<dbReference type="InterPro" id="IPR018202">
    <property type="entry name" value="Ser_caboxypep_ser_AS"/>
</dbReference>
<evidence type="ECO:0000256" key="5">
    <source>
        <dbReference type="ARBA" id="ARBA00023180"/>
    </source>
</evidence>
<dbReference type="InterPro" id="IPR029058">
    <property type="entry name" value="AB_hydrolase_fold"/>
</dbReference>
<reference evidence="7" key="2">
    <citation type="submission" date="2019-10" db="EMBL/GenBank/DDBJ databases">
        <authorList>
            <consortium name="NCBI Pathogen Detection Project"/>
        </authorList>
    </citation>
    <scope>NUCLEOTIDE SEQUENCE</scope>
    <source>
        <strain evidence="7">AZ00058701</strain>
    </source>
</reference>
<proteinExistence type="predicted"/>
<organism evidence="7 8">
    <name type="scientific">Legionella pneumophila</name>
    <dbReference type="NCBI Taxonomy" id="446"/>
    <lineage>
        <taxon>Bacteria</taxon>
        <taxon>Pseudomonadati</taxon>
        <taxon>Pseudomonadota</taxon>
        <taxon>Gammaproteobacteria</taxon>
        <taxon>Legionellales</taxon>
        <taxon>Legionellaceae</taxon>
        <taxon>Legionella</taxon>
    </lineage>
</organism>
<dbReference type="PROSITE" id="PS00131">
    <property type="entry name" value="CARBOXYPEPT_SER_SER"/>
    <property type="match status" value="1"/>
</dbReference>
<name>A0AAN5PF36_LEGPN</name>
<dbReference type="InterPro" id="IPR033124">
    <property type="entry name" value="Ser_caboxypep_his_AS"/>
</dbReference>
<keyword evidence="2" id="KW-0645">Protease</keyword>
<gene>
    <name evidence="7" type="ORF">JBJ86_03725</name>
</gene>
<keyword evidence="4" id="KW-0378">Hydrolase</keyword>
<keyword evidence="3 6" id="KW-0732">Signal</keyword>
<dbReference type="GO" id="GO:0004185">
    <property type="term" value="F:serine-type carboxypeptidase activity"/>
    <property type="evidence" value="ECO:0007669"/>
    <property type="project" value="InterPro"/>
</dbReference>
<dbReference type="PANTHER" id="PTHR11802:SF3">
    <property type="entry name" value="RETINOID-INDUCIBLE SERINE CARBOXYPEPTIDASE"/>
    <property type="match status" value="1"/>
</dbReference>
<reference evidence="7" key="1">
    <citation type="journal article" date="2018" name="Genome Biol.">
        <title>SKESA: strategic k-mer extension for scrupulous assemblies.</title>
        <authorList>
            <person name="Souvorov A."/>
            <person name="Agarwala R."/>
            <person name="Lipman D.J."/>
        </authorList>
    </citation>
    <scope>NUCLEOTIDE SEQUENCE</scope>
    <source>
        <strain evidence="7">AZ00058701</strain>
    </source>
</reference>
<dbReference type="SUPFAM" id="SSF53474">
    <property type="entry name" value="alpha/beta-Hydrolases"/>
    <property type="match status" value="1"/>
</dbReference>
<accession>A0AAN5PF36</accession>
<evidence type="ECO:0000256" key="1">
    <source>
        <dbReference type="ARBA" id="ARBA00022645"/>
    </source>
</evidence>
<dbReference type="Pfam" id="PF00450">
    <property type="entry name" value="Peptidase_S10"/>
    <property type="match status" value="1"/>
</dbReference>
<protein>
    <submittedName>
        <fullName evidence="7">S10 family peptidase</fullName>
    </submittedName>
</protein>
<comment type="caution">
    <text evidence="7">The sequence shown here is derived from an EMBL/GenBank/DDBJ whole genome shotgun (WGS) entry which is preliminary data.</text>
</comment>
<dbReference type="PROSITE" id="PS00560">
    <property type="entry name" value="CARBOXYPEPT_SER_HIS"/>
    <property type="match status" value="1"/>
</dbReference>
<feature type="chain" id="PRO_5042954507" evidence="6">
    <location>
        <begin position="20"/>
        <end position="423"/>
    </location>
</feature>
<dbReference type="GO" id="GO:0006508">
    <property type="term" value="P:proteolysis"/>
    <property type="evidence" value="ECO:0007669"/>
    <property type="project" value="UniProtKB-KW"/>
</dbReference>
<dbReference type="AlphaFoldDB" id="A0AAN5PF36"/>
<evidence type="ECO:0000256" key="2">
    <source>
        <dbReference type="ARBA" id="ARBA00022670"/>
    </source>
</evidence>
<dbReference type="EMBL" id="DACWHX010000004">
    <property type="protein sequence ID" value="HAU1879364.1"/>
    <property type="molecule type" value="Genomic_DNA"/>
</dbReference>
<dbReference type="GeneID" id="57036912"/>
<evidence type="ECO:0000256" key="3">
    <source>
        <dbReference type="ARBA" id="ARBA00022729"/>
    </source>
</evidence>
<dbReference type="Gene3D" id="3.40.50.1820">
    <property type="entry name" value="alpha/beta hydrolase"/>
    <property type="match status" value="1"/>
</dbReference>
<evidence type="ECO:0000313" key="8">
    <source>
        <dbReference type="Proteomes" id="UP000866496"/>
    </source>
</evidence>
<feature type="signal peptide" evidence="6">
    <location>
        <begin position="1"/>
        <end position="19"/>
    </location>
</feature>